<reference evidence="1" key="1">
    <citation type="journal article" date="2023" name="Mol. Phylogenet. Evol.">
        <title>Genome-scale phylogeny and comparative genomics of the fungal order Sordariales.</title>
        <authorList>
            <person name="Hensen N."/>
            <person name="Bonometti L."/>
            <person name="Westerberg I."/>
            <person name="Brannstrom I.O."/>
            <person name="Guillou S."/>
            <person name="Cros-Aarteil S."/>
            <person name="Calhoun S."/>
            <person name="Haridas S."/>
            <person name="Kuo A."/>
            <person name="Mondo S."/>
            <person name="Pangilinan J."/>
            <person name="Riley R."/>
            <person name="LaButti K."/>
            <person name="Andreopoulos B."/>
            <person name="Lipzen A."/>
            <person name="Chen C."/>
            <person name="Yan M."/>
            <person name="Daum C."/>
            <person name="Ng V."/>
            <person name="Clum A."/>
            <person name="Steindorff A."/>
            <person name="Ohm R.A."/>
            <person name="Martin F."/>
            <person name="Silar P."/>
            <person name="Natvig D.O."/>
            <person name="Lalanne C."/>
            <person name="Gautier V."/>
            <person name="Ament-Velasquez S.L."/>
            <person name="Kruys A."/>
            <person name="Hutchinson M.I."/>
            <person name="Powell A.J."/>
            <person name="Barry K."/>
            <person name="Miller A.N."/>
            <person name="Grigoriev I.V."/>
            <person name="Debuchy R."/>
            <person name="Gladieux P."/>
            <person name="Hiltunen Thoren M."/>
            <person name="Johannesson H."/>
        </authorList>
    </citation>
    <scope>NUCLEOTIDE SEQUENCE</scope>
    <source>
        <strain evidence="1">CBS 757.83</strain>
    </source>
</reference>
<proteinExistence type="predicted"/>
<dbReference type="Proteomes" id="UP001305647">
    <property type="component" value="Unassembled WGS sequence"/>
</dbReference>
<reference evidence="1" key="2">
    <citation type="submission" date="2023-05" db="EMBL/GenBank/DDBJ databases">
        <authorList>
            <consortium name="Lawrence Berkeley National Laboratory"/>
            <person name="Steindorff A."/>
            <person name="Hensen N."/>
            <person name="Bonometti L."/>
            <person name="Westerberg I."/>
            <person name="Brannstrom I.O."/>
            <person name="Guillou S."/>
            <person name="Cros-Aarteil S."/>
            <person name="Calhoun S."/>
            <person name="Haridas S."/>
            <person name="Kuo A."/>
            <person name="Mondo S."/>
            <person name="Pangilinan J."/>
            <person name="Riley R."/>
            <person name="Labutti K."/>
            <person name="Andreopoulos B."/>
            <person name="Lipzen A."/>
            <person name="Chen C."/>
            <person name="Yanf M."/>
            <person name="Daum C."/>
            <person name="Ng V."/>
            <person name="Clum A."/>
            <person name="Ohm R."/>
            <person name="Martin F."/>
            <person name="Silar P."/>
            <person name="Natvig D."/>
            <person name="Lalanne C."/>
            <person name="Gautier V."/>
            <person name="Ament-Velasquez S.L."/>
            <person name="Kruys A."/>
            <person name="Hutchinson M.I."/>
            <person name="Powell A.J."/>
            <person name="Barry K."/>
            <person name="Miller A.N."/>
            <person name="Grigoriev I.V."/>
            <person name="Debuchy R."/>
            <person name="Gladieux P."/>
            <person name="Thoren M.H."/>
            <person name="Johannesson H."/>
        </authorList>
    </citation>
    <scope>NUCLEOTIDE SEQUENCE</scope>
    <source>
        <strain evidence="1">CBS 757.83</strain>
    </source>
</reference>
<name>A0AAN6T140_9PEZI</name>
<organism evidence="1 2">
    <name type="scientific">Parathielavia hyrcaniae</name>
    <dbReference type="NCBI Taxonomy" id="113614"/>
    <lineage>
        <taxon>Eukaryota</taxon>
        <taxon>Fungi</taxon>
        <taxon>Dikarya</taxon>
        <taxon>Ascomycota</taxon>
        <taxon>Pezizomycotina</taxon>
        <taxon>Sordariomycetes</taxon>
        <taxon>Sordariomycetidae</taxon>
        <taxon>Sordariales</taxon>
        <taxon>Chaetomiaceae</taxon>
        <taxon>Parathielavia</taxon>
    </lineage>
</organism>
<evidence type="ECO:0000313" key="1">
    <source>
        <dbReference type="EMBL" id="KAK4100918.1"/>
    </source>
</evidence>
<dbReference type="EMBL" id="MU863638">
    <property type="protein sequence ID" value="KAK4100918.1"/>
    <property type="molecule type" value="Genomic_DNA"/>
</dbReference>
<protein>
    <submittedName>
        <fullName evidence="1">Uncharacterized protein</fullName>
    </submittedName>
</protein>
<comment type="caution">
    <text evidence="1">The sequence shown here is derived from an EMBL/GenBank/DDBJ whole genome shotgun (WGS) entry which is preliminary data.</text>
</comment>
<gene>
    <name evidence="1" type="ORF">N658DRAFT_88149</name>
</gene>
<keyword evidence="2" id="KW-1185">Reference proteome</keyword>
<accession>A0AAN6T140</accession>
<dbReference type="AlphaFoldDB" id="A0AAN6T140"/>
<evidence type="ECO:0000313" key="2">
    <source>
        <dbReference type="Proteomes" id="UP001305647"/>
    </source>
</evidence>
<sequence>MNAIRRRLGLTAMSIAGELRSAWRHLIPFRSWARRIHIVCANPPLLWYHSFLCKDNQCLAQAQSPLK</sequence>